<keyword evidence="2" id="KW-1185">Reference proteome</keyword>
<dbReference type="EMBL" id="JABEVX010000010">
    <property type="protein sequence ID" value="NNT73084.1"/>
    <property type="molecule type" value="Genomic_DNA"/>
</dbReference>
<reference evidence="1 2" key="1">
    <citation type="submission" date="2020-05" db="EMBL/GenBank/DDBJ databases">
        <title>Draft genome of Flavobacterium sp. IMCC34852.</title>
        <authorList>
            <person name="Song J."/>
            <person name="Cho J.-C."/>
        </authorList>
    </citation>
    <scope>NUCLEOTIDE SEQUENCE [LARGE SCALE GENOMIC DNA]</scope>
    <source>
        <strain evidence="1 2">IMCC34852</strain>
    </source>
</reference>
<accession>A0A7Y3VZT8</accession>
<protein>
    <submittedName>
        <fullName evidence="1">Uncharacterized protein</fullName>
    </submittedName>
</protein>
<organism evidence="1 2">
    <name type="scientific">Flavobacterium rivulicola</name>
    <dbReference type="NCBI Taxonomy" id="2732161"/>
    <lineage>
        <taxon>Bacteria</taxon>
        <taxon>Pseudomonadati</taxon>
        <taxon>Bacteroidota</taxon>
        <taxon>Flavobacteriia</taxon>
        <taxon>Flavobacteriales</taxon>
        <taxon>Flavobacteriaceae</taxon>
        <taxon>Flavobacterium</taxon>
    </lineage>
</organism>
<dbReference type="RefSeq" id="WP_171223246.1">
    <property type="nucleotide sequence ID" value="NZ_CP121446.1"/>
</dbReference>
<dbReference type="AlphaFoldDB" id="A0A7Y3VZT8"/>
<gene>
    <name evidence="1" type="ORF">HKT18_12740</name>
</gene>
<dbReference type="Proteomes" id="UP000536509">
    <property type="component" value="Unassembled WGS sequence"/>
</dbReference>
<evidence type="ECO:0000313" key="1">
    <source>
        <dbReference type="EMBL" id="NNT73084.1"/>
    </source>
</evidence>
<name>A0A7Y3VZT8_9FLAO</name>
<proteinExistence type="predicted"/>
<sequence length="155" mass="18193">MAKTNRFGSQKFAIIEEGRFNRKQNTREEKKVKEDLPKILFSFKDFDVSQIPPGQSYIEWQEEKILAAMVQKFEYVCELNIIEAQQQKMLKIYGEFPKKSDFAVPKHISPDVNWAVIMDIKGQKGRVAGHLIGNVFYVVFLDKDHRFYITEKKNT</sequence>
<evidence type="ECO:0000313" key="2">
    <source>
        <dbReference type="Proteomes" id="UP000536509"/>
    </source>
</evidence>
<comment type="caution">
    <text evidence="1">The sequence shown here is derived from an EMBL/GenBank/DDBJ whole genome shotgun (WGS) entry which is preliminary data.</text>
</comment>